<proteinExistence type="predicted"/>
<keyword evidence="4" id="KW-1185">Reference proteome</keyword>
<name>A0A857J686_9BURK</name>
<dbReference type="Gene3D" id="1.20.144.10">
    <property type="entry name" value="Phosphatidic acid phosphatase type 2/haloperoxidase"/>
    <property type="match status" value="1"/>
</dbReference>
<dbReference type="Proteomes" id="UP000464787">
    <property type="component" value="Chromosome"/>
</dbReference>
<dbReference type="KEGG" id="xyk:GT347_10280"/>
<dbReference type="SUPFAM" id="SSF48317">
    <property type="entry name" value="Acid phosphatase/Vanadium-dependent haloperoxidase"/>
    <property type="match status" value="1"/>
</dbReference>
<keyword evidence="1" id="KW-0812">Transmembrane</keyword>
<dbReference type="PANTHER" id="PTHR14969">
    <property type="entry name" value="SPHINGOSINE-1-PHOSPHATE PHOSPHOHYDROLASE"/>
    <property type="match status" value="1"/>
</dbReference>
<dbReference type="EMBL" id="CP047650">
    <property type="protein sequence ID" value="QHI98345.1"/>
    <property type="molecule type" value="Genomic_DNA"/>
</dbReference>
<organism evidence="3 4">
    <name type="scientific">Xylophilus rhododendri</name>
    <dbReference type="NCBI Taxonomy" id="2697032"/>
    <lineage>
        <taxon>Bacteria</taxon>
        <taxon>Pseudomonadati</taxon>
        <taxon>Pseudomonadota</taxon>
        <taxon>Betaproteobacteria</taxon>
        <taxon>Burkholderiales</taxon>
        <taxon>Xylophilus</taxon>
    </lineage>
</organism>
<dbReference type="InterPro" id="IPR000326">
    <property type="entry name" value="PAP2/HPO"/>
</dbReference>
<reference evidence="3 4" key="1">
    <citation type="submission" date="2020-01" db="EMBL/GenBank/DDBJ databases">
        <title>Genome sequencing of strain KACC 21265.</title>
        <authorList>
            <person name="Heo J."/>
            <person name="Kim S.-J."/>
            <person name="Kim J.-S."/>
            <person name="Hong S.-B."/>
            <person name="Kwon S.-W."/>
        </authorList>
    </citation>
    <scope>NUCLEOTIDE SEQUENCE [LARGE SCALE GENOMIC DNA]</scope>
    <source>
        <strain evidence="3 4">KACC 21265</strain>
    </source>
</reference>
<evidence type="ECO:0000256" key="1">
    <source>
        <dbReference type="SAM" id="Phobius"/>
    </source>
</evidence>
<dbReference type="InterPro" id="IPR036938">
    <property type="entry name" value="PAP2/HPO_sf"/>
</dbReference>
<evidence type="ECO:0000313" key="4">
    <source>
        <dbReference type="Proteomes" id="UP000464787"/>
    </source>
</evidence>
<keyword evidence="1" id="KW-1133">Transmembrane helix</keyword>
<feature type="transmembrane region" description="Helical" evidence="1">
    <location>
        <begin position="131"/>
        <end position="152"/>
    </location>
</feature>
<keyword evidence="1" id="KW-0472">Membrane</keyword>
<feature type="domain" description="Phosphatidic acid phosphatase type 2/haloperoxidase" evidence="2">
    <location>
        <begin position="61"/>
        <end position="173"/>
    </location>
</feature>
<evidence type="ECO:0000259" key="2">
    <source>
        <dbReference type="SMART" id="SM00014"/>
    </source>
</evidence>
<accession>A0A857J686</accession>
<evidence type="ECO:0000313" key="3">
    <source>
        <dbReference type="EMBL" id="QHI98345.1"/>
    </source>
</evidence>
<feature type="transmembrane region" description="Helical" evidence="1">
    <location>
        <begin position="158"/>
        <end position="183"/>
    </location>
</feature>
<dbReference type="RefSeq" id="WP_160551862.1">
    <property type="nucleotide sequence ID" value="NZ_CP047650.1"/>
</dbReference>
<dbReference type="PANTHER" id="PTHR14969:SF13">
    <property type="entry name" value="AT30094P"/>
    <property type="match status" value="1"/>
</dbReference>
<protein>
    <submittedName>
        <fullName evidence="3">Phosphatase PAP2 family protein</fullName>
    </submittedName>
</protein>
<dbReference type="Pfam" id="PF01569">
    <property type="entry name" value="PAP2"/>
    <property type="match status" value="1"/>
</dbReference>
<dbReference type="SMART" id="SM00014">
    <property type="entry name" value="acidPPc"/>
    <property type="match status" value="1"/>
</dbReference>
<dbReference type="AlphaFoldDB" id="A0A857J686"/>
<sequence>MTALSLSSVDAAVFAWLNAGPEPTPAILALATFLSEMTPDLAGAGLLAAAVAGGPALRRSILRTVLGMLLAWITVTALRKGFPMPRPAALKAGWQWLAHGGSSSFPSHHAAGAFACWCGLALSPSLRSKRLLVGCGLAIAVGIAWSRVYLGVHFPRDVVAGAGLGCISAILLTAALGQVGWWWRQRRHEKAARLSGAGGSAERAQAADQSA</sequence>
<gene>
    <name evidence="3" type="ORF">GT347_10280</name>
</gene>